<gene>
    <name evidence="2" type="ORF">PGAL8A_00320700</name>
</gene>
<dbReference type="AlphaFoldDB" id="A0A1J1GU32"/>
<accession>A0A1J1GU32</accession>
<evidence type="ECO:0000256" key="1">
    <source>
        <dbReference type="SAM" id="MobiDB-lite"/>
    </source>
</evidence>
<dbReference type="VEuPathDB" id="PlasmoDB:PGAL8A_00320700"/>
<dbReference type="Proteomes" id="UP000220797">
    <property type="component" value="Unassembled WGS sequence"/>
</dbReference>
<organism evidence="2 3">
    <name type="scientific">Plasmodium gallinaceum</name>
    <dbReference type="NCBI Taxonomy" id="5849"/>
    <lineage>
        <taxon>Eukaryota</taxon>
        <taxon>Sar</taxon>
        <taxon>Alveolata</taxon>
        <taxon>Apicomplexa</taxon>
        <taxon>Aconoidasida</taxon>
        <taxon>Haemosporida</taxon>
        <taxon>Plasmodiidae</taxon>
        <taxon>Plasmodium</taxon>
        <taxon>Plasmodium (Haemamoeba)</taxon>
    </lineage>
</organism>
<proteinExistence type="predicted"/>
<sequence length="377" mass="45987">MDLKLSDATSIDSNDNLNGGNSTVDFAHREIEGATVSIPENPLYDDLDLRDAIQNPSEDINLDSTSSTNLHHKNLLSIFHLVMIIISFLRFARTYSPKLRAKHKERVRLQNKWDNRDKKMKGDWKKMEEKWNERKQKENREKEELNKKKEEREKKTNNEMEQFNRKWDGENYSEEKSWKFLNYSCINGKCIKSFNEPSTSQTCNKIVKRKKKNKVLLDIIEEKLKGISFKKPLSEDELIKKITEEEKKRREMLFRQVVELDEKWKKYEEHSIMRVKWEKDKRKKLEEKRRKRKEKHEEDMRKKHEEWEKSMIEKIKEWEKSMIEEFEKWEKSKIEKSEKWKKKENMKVNEEECRLNLKWKYELDKIKAIEGKKIRKL</sequence>
<protein>
    <submittedName>
        <fullName evidence="2">Fam-i protein</fullName>
    </submittedName>
</protein>
<comment type="caution">
    <text evidence="2">The sequence shown here is derived from an EMBL/GenBank/DDBJ whole genome shotgun (WGS) entry which is preliminary data.</text>
</comment>
<reference evidence="2" key="1">
    <citation type="submission" date="2015-04" db="EMBL/GenBank/DDBJ databases">
        <authorList>
            <consortium name="Pathogen Informatics"/>
        </authorList>
    </citation>
    <scope>NUCLEOTIDE SEQUENCE [LARGE SCALE GENOMIC DNA]</scope>
    <source>
        <strain evidence="2">8A</strain>
    </source>
</reference>
<feature type="region of interest" description="Disordered" evidence="1">
    <location>
        <begin position="118"/>
        <end position="158"/>
    </location>
</feature>
<evidence type="ECO:0000313" key="3">
    <source>
        <dbReference type="Proteomes" id="UP000220797"/>
    </source>
</evidence>
<dbReference type="GeneID" id="39731740"/>
<keyword evidence="3" id="KW-1185">Reference proteome</keyword>
<dbReference type="RefSeq" id="XP_028528802.1">
    <property type="nucleotide sequence ID" value="XM_028672229.1"/>
</dbReference>
<evidence type="ECO:0000313" key="2">
    <source>
        <dbReference type="EMBL" id="CRG95994.1"/>
    </source>
</evidence>
<dbReference type="EMBL" id="CVMV01000047">
    <property type="protein sequence ID" value="CRG95994.1"/>
    <property type="molecule type" value="Genomic_DNA"/>
</dbReference>
<name>A0A1J1GU32_PLAGA</name>